<reference evidence="1" key="1">
    <citation type="submission" date="2020-05" db="EMBL/GenBank/DDBJ databases">
        <authorList>
            <person name="Chiriac C."/>
            <person name="Salcher M."/>
            <person name="Ghai R."/>
            <person name="Kavagutti S V."/>
        </authorList>
    </citation>
    <scope>NUCLEOTIDE SEQUENCE</scope>
</reference>
<proteinExistence type="predicted"/>
<dbReference type="AlphaFoldDB" id="A0A6J7JNF0"/>
<sequence length="276" mass="31190">MRFLFALFCVLLPLGSTFEAPAVSDPITISGFANWSDEVQVSEGVHWSPSSKLAAKRLIARLGADLDSMLVFYKKRGAEDVLTTYRKPVQQILRVYGLKYEEISYQSLNSAGKKMSREYVFPKMQVSYANNLVRLNASKCSLRGFEIFNIGTWFKTQCQVQKPSVDVFLRAQMATELSFGPGNLPDVVNYELSKLRYVLSNKIPFEIVGQKLTFRGVGSPFGSDNKVWLGSASGWFDFKINVDAKNWKARVDYFSPDPQKLSENTTLDLASRMIHF</sequence>
<organism evidence="1">
    <name type="scientific">freshwater metagenome</name>
    <dbReference type="NCBI Taxonomy" id="449393"/>
    <lineage>
        <taxon>unclassified sequences</taxon>
        <taxon>metagenomes</taxon>
        <taxon>ecological metagenomes</taxon>
    </lineage>
</organism>
<name>A0A6J7JNF0_9ZZZZ</name>
<evidence type="ECO:0000313" key="1">
    <source>
        <dbReference type="EMBL" id="CAB4944219.1"/>
    </source>
</evidence>
<accession>A0A6J7JNF0</accession>
<gene>
    <name evidence="1" type="ORF">UFOPK3837_00006</name>
</gene>
<dbReference type="EMBL" id="CAFBNO010000001">
    <property type="protein sequence ID" value="CAB4944219.1"/>
    <property type="molecule type" value="Genomic_DNA"/>
</dbReference>
<protein>
    <submittedName>
        <fullName evidence="1">Unannotated protein</fullName>
    </submittedName>
</protein>